<keyword evidence="2" id="KW-1185">Reference proteome</keyword>
<sequence>MKSLNKKVSKAVSALAVAIAIVGCDSGGGSNLAGLALAGLGGSTTYARASIAAKVRKGNLGSDVALSTGTAASGTVPETRREVVLVKSGGTQDFTTTASGAGASAPADNGDFGFVVNVPSADAKLTATVYTLRELTCEELDKSRTGTGAGAWASDPTGGRCGLYDSGVAASTTRIAEYNAILDNPNNYTVALGTFDFEFNIDPSDPNATGTVTITNESGVHIVAANGQTSVPFALVTVTGVYSNPNQTVGEALCDSIGNPTIIQGNINSDIILGKFTLLRGTVFVNNAKMTVPKGSVIYGERGSSLFFKGGTLETQGTAAEPVCFTSAQRHGSRFPGDWGGIVFIGSANATRTSTTEGTTPQVYPGGNSMTVNLRYTIVEFAGNEVAPGDELNSLSQYAVNTIDYKFVQAHRGLDDSFEWWGGGKSPSTHDMKFLIGSGSMDDDFDMDEGFSGNLKYLVSIKYPKACGGSASTDPHGFEMDGRHSSTCTNSQNPATTDCSNPTVANFTTLGLGISGGAGMRAREGLLGTFTAGLIYGFATRINAGEASGFSPTISDITVISDSAADSLAASASGTPGTGGITLSATASLTSIPVTDIGSVQDSVGCGFGTKPDLRTSASVSSGNTGGVPLNLSETVDSAAVPVNWPAGWTVWRAR</sequence>
<organism evidence="1 2">
    <name type="scientific">Leptospira dzoumogneensis</name>
    <dbReference type="NCBI Taxonomy" id="2484904"/>
    <lineage>
        <taxon>Bacteria</taxon>
        <taxon>Pseudomonadati</taxon>
        <taxon>Spirochaetota</taxon>
        <taxon>Spirochaetia</taxon>
        <taxon>Leptospirales</taxon>
        <taxon>Leptospiraceae</taxon>
        <taxon>Leptospira</taxon>
    </lineage>
</organism>
<dbReference type="EMBL" id="RQHS01000022">
    <property type="protein sequence ID" value="TGM96117.1"/>
    <property type="molecule type" value="Genomic_DNA"/>
</dbReference>
<proteinExistence type="predicted"/>
<name>A0A4Z1AFM6_9LEPT</name>
<evidence type="ECO:0000313" key="1">
    <source>
        <dbReference type="EMBL" id="TGM96117.1"/>
    </source>
</evidence>
<comment type="caution">
    <text evidence="1">The sequence shown here is derived from an EMBL/GenBank/DDBJ whole genome shotgun (WGS) entry which is preliminary data.</text>
</comment>
<evidence type="ECO:0000313" key="2">
    <source>
        <dbReference type="Proteomes" id="UP000297241"/>
    </source>
</evidence>
<evidence type="ECO:0008006" key="3">
    <source>
        <dbReference type="Google" id="ProtNLM"/>
    </source>
</evidence>
<dbReference type="PANTHER" id="PTHR41339:SF1">
    <property type="entry name" value="SECRETED PROTEIN"/>
    <property type="match status" value="1"/>
</dbReference>
<dbReference type="PROSITE" id="PS51257">
    <property type="entry name" value="PROKAR_LIPOPROTEIN"/>
    <property type="match status" value="1"/>
</dbReference>
<protein>
    <recommendedName>
        <fullName evidence="3">Lipoprotein</fullName>
    </recommendedName>
</protein>
<dbReference type="OrthoDB" id="318778at2"/>
<dbReference type="RefSeq" id="WP_135758186.1">
    <property type="nucleotide sequence ID" value="NZ_RQHS01000022.1"/>
</dbReference>
<dbReference type="Proteomes" id="UP000297241">
    <property type="component" value="Unassembled WGS sequence"/>
</dbReference>
<accession>A0A4Z1AFM6</accession>
<dbReference type="AlphaFoldDB" id="A0A4Z1AFM6"/>
<reference evidence="1" key="1">
    <citation type="journal article" date="2019" name="PLoS Negl. Trop. Dis.">
        <title>Revisiting the worldwide diversity of Leptospira species in the environment.</title>
        <authorList>
            <person name="Vincent A.T."/>
            <person name="Schiettekatte O."/>
            <person name="Bourhy P."/>
            <person name="Veyrier F.J."/>
            <person name="Picardeau M."/>
        </authorList>
    </citation>
    <scope>NUCLEOTIDE SEQUENCE [LARGE SCALE GENOMIC DNA]</scope>
    <source>
        <strain evidence="1">201601113</strain>
    </source>
</reference>
<gene>
    <name evidence="1" type="ORF">EHR06_17470</name>
</gene>
<dbReference type="PANTHER" id="PTHR41339">
    <property type="entry name" value="LIPL48"/>
    <property type="match status" value="1"/>
</dbReference>